<organism evidence="1 2">
    <name type="scientific">Mycena alexandri</name>
    <dbReference type="NCBI Taxonomy" id="1745969"/>
    <lineage>
        <taxon>Eukaryota</taxon>
        <taxon>Fungi</taxon>
        <taxon>Dikarya</taxon>
        <taxon>Basidiomycota</taxon>
        <taxon>Agaricomycotina</taxon>
        <taxon>Agaricomycetes</taxon>
        <taxon>Agaricomycetidae</taxon>
        <taxon>Agaricales</taxon>
        <taxon>Marasmiineae</taxon>
        <taxon>Mycenaceae</taxon>
        <taxon>Mycena</taxon>
    </lineage>
</organism>
<accession>A0AAD6S6J9</accession>
<comment type="caution">
    <text evidence="1">The sequence shown here is derived from an EMBL/GenBank/DDBJ whole genome shotgun (WGS) entry which is preliminary data.</text>
</comment>
<proteinExistence type="predicted"/>
<dbReference type="EMBL" id="JARJCM010000235">
    <property type="protein sequence ID" value="KAJ7021333.1"/>
    <property type="molecule type" value="Genomic_DNA"/>
</dbReference>
<evidence type="ECO:0000313" key="1">
    <source>
        <dbReference type="EMBL" id="KAJ7021333.1"/>
    </source>
</evidence>
<keyword evidence="2" id="KW-1185">Reference proteome</keyword>
<feature type="non-terminal residue" evidence="1">
    <location>
        <position position="1"/>
    </location>
</feature>
<protein>
    <submittedName>
        <fullName evidence="1">Uncharacterized protein</fullName>
    </submittedName>
</protein>
<evidence type="ECO:0000313" key="2">
    <source>
        <dbReference type="Proteomes" id="UP001218188"/>
    </source>
</evidence>
<dbReference type="Proteomes" id="UP001218188">
    <property type="component" value="Unassembled WGS sequence"/>
</dbReference>
<name>A0AAD6S6J9_9AGAR</name>
<gene>
    <name evidence="1" type="ORF">C8F04DRAFT_972988</name>
</gene>
<reference evidence="1" key="1">
    <citation type="submission" date="2023-03" db="EMBL/GenBank/DDBJ databases">
        <title>Massive genome expansion in bonnet fungi (Mycena s.s.) driven by repeated elements and novel gene families across ecological guilds.</title>
        <authorList>
            <consortium name="Lawrence Berkeley National Laboratory"/>
            <person name="Harder C.B."/>
            <person name="Miyauchi S."/>
            <person name="Viragh M."/>
            <person name="Kuo A."/>
            <person name="Thoen E."/>
            <person name="Andreopoulos B."/>
            <person name="Lu D."/>
            <person name="Skrede I."/>
            <person name="Drula E."/>
            <person name="Henrissat B."/>
            <person name="Morin E."/>
            <person name="Kohler A."/>
            <person name="Barry K."/>
            <person name="LaButti K."/>
            <person name="Morin E."/>
            <person name="Salamov A."/>
            <person name="Lipzen A."/>
            <person name="Mereny Z."/>
            <person name="Hegedus B."/>
            <person name="Baldrian P."/>
            <person name="Stursova M."/>
            <person name="Weitz H."/>
            <person name="Taylor A."/>
            <person name="Grigoriev I.V."/>
            <person name="Nagy L.G."/>
            <person name="Martin F."/>
            <person name="Kauserud H."/>
        </authorList>
    </citation>
    <scope>NUCLEOTIDE SEQUENCE</scope>
    <source>
        <strain evidence="1">CBHHK200</strain>
    </source>
</reference>
<sequence length="74" mass="8083">LLCNGYVLLTATDGASREVDEFEARALKTYSIAAGQQLPDNWTPSAVRWSRLCLPAGHVARSAWKEALKPIGKL</sequence>
<dbReference type="AlphaFoldDB" id="A0AAD6S6J9"/>